<evidence type="ECO:0000313" key="11">
    <source>
        <dbReference type="Proteomes" id="UP000180253"/>
    </source>
</evidence>
<comment type="subcellular location">
    <subcellularLocation>
        <location evidence="2">Cell membrane</location>
        <topology evidence="2">Multi-pass membrane protein</topology>
    </subcellularLocation>
</comment>
<dbReference type="GO" id="GO:0052621">
    <property type="term" value="F:diguanylate cyclase activity"/>
    <property type="evidence" value="ECO:0007669"/>
    <property type="project" value="UniProtKB-EC"/>
</dbReference>
<keyword evidence="11" id="KW-1185">Reference proteome</keyword>
<dbReference type="SMART" id="SM00267">
    <property type="entry name" value="GGDEF"/>
    <property type="match status" value="1"/>
</dbReference>
<evidence type="ECO:0000256" key="5">
    <source>
        <dbReference type="ARBA" id="ARBA00022692"/>
    </source>
</evidence>
<dbReference type="InterPro" id="IPR000160">
    <property type="entry name" value="GGDEF_dom"/>
</dbReference>
<dbReference type="FunFam" id="3.30.70.270:FF:000001">
    <property type="entry name" value="Diguanylate cyclase domain protein"/>
    <property type="match status" value="1"/>
</dbReference>
<evidence type="ECO:0000256" key="2">
    <source>
        <dbReference type="ARBA" id="ARBA00004651"/>
    </source>
</evidence>
<keyword evidence="7 8" id="KW-0472">Membrane</keyword>
<comment type="cofactor">
    <cofactor evidence="1">
        <name>Mg(2+)</name>
        <dbReference type="ChEBI" id="CHEBI:18420"/>
    </cofactor>
</comment>
<dbReference type="EMBL" id="MNAN01000011">
    <property type="protein sequence ID" value="OHU97530.1"/>
    <property type="molecule type" value="Genomic_DNA"/>
</dbReference>
<dbReference type="InterPro" id="IPR033479">
    <property type="entry name" value="dCache_1"/>
</dbReference>
<dbReference type="Proteomes" id="UP000180253">
    <property type="component" value="Unassembled WGS sequence"/>
</dbReference>
<dbReference type="InterPro" id="IPR050469">
    <property type="entry name" value="Diguanylate_Cyclase"/>
</dbReference>
<reference evidence="10 11" key="1">
    <citation type="submission" date="2016-10" db="EMBL/GenBank/DDBJ databases">
        <title>Pseudoalteromonas amylolytica sp. nov., isolated from the surface seawater.</title>
        <authorList>
            <person name="Wu Y.-H."/>
            <person name="Cheng H."/>
            <person name="Jin X.-B."/>
            <person name="Wang C.-S."/>
            <person name="Xu X.-W."/>
        </authorList>
    </citation>
    <scope>NUCLEOTIDE SEQUENCE [LARGE SCALE GENOMIC DNA]</scope>
    <source>
        <strain evidence="10 11">JCM 12483</strain>
    </source>
</reference>
<dbReference type="PROSITE" id="PS50887">
    <property type="entry name" value="GGDEF"/>
    <property type="match status" value="1"/>
</dbReference>
<evidence type="ECO:0000256" key="8">
    <source>
        <dbReference type="SAM" id="Phobius"/>
    </source>
</evidence>
<evidence type="ECO:0000259" key="9">
    <source>
        <dbReference type="PROSITE" id="PS50887"/>
    </source>
</evidence>
<dbReference type="Gene3D" id="3.30.70.270">
    <property type="match status" value="1"/>
</dbReference>
<evidence type="ECO:0000256" key="1">
    <source>
        <dbReference type="ARBA" id="ARBA00001946"/>
    </source>
</evidence>
<comment type="caution">
    <text evidence="10">The sequence shown here is derived from an EMBL/GenBank/DDBJ whole genome shotgun (WGS) entry which is preliminary data.</text>
</comment>
<proteinExistence type="predicted"/>
<gene>
    <name evidence="10" type="ORF">BIW53_01845</name>
</gene>
<dbReference type="OrthoDB" id="5496380at2"/>
<name>A0A1S1N837_9GAMM</name>
<evidence type="ECO:0000313" key="10">
    <source>
        <dbReference type="EMBL" id="OHU97530.1"/>
    </source>
</evidence>
<accession>A0A1S1N837</accession>
<evidence type="ECO:0000256" key="4">
    <source>
        <dbReference type="ARBA" id="ARBA00022475"/>
    </source>
</evidence>
<protein>
    <recommendedName>
        <fullName evidence="3">diguanylate cyclase</fullName>
        <ecNumber evidence="3">2.7.7.65</ecNumber>
    </recommendedName>
</protein>
<sequence length="471" mass="54175">MTHARRRCNLILTLLLLAGFTFTSWFSFYMAHNSLSEGIVDDALPLTSHLISTDLQKQLQAPIYVAQSMAQNHFIHLWLNDSDASDDQLFIFLDKTKQLFQSQTSFLVDHKTLTYYHYDGRTHKLDLNSQETLWYQQAIAPSHRDYLLNVDVTPQDNFTAIVYVNHKIVLNDELLGVAGVGIQLYDLQTLINQYQAQYHRKVYFSDHQGRLLFYNQSLLPNRTLKSEFDSHHSAIAKQENYKFSVKQNGVQRLINSRYIPELGWHLLVEQEFTTQTTLTDALIANLLLGVVITLCILAIAQLTFNQYQSRLEAIALTDKLCNVLNRQAFEPQLQKHIYRAKLGRVPLSLLLLDIDHFKQVNDQHGHLVGDRVLKHFAQLCQSVAHNSDIICRWGGEEFMILMPNSYLNHAQQLSEKLREKLAACKCEVAITISVGVAQYQPQESEDEFIKRADDALYRAKNQGRDRVELAA</sequence>
<keyword evidence="4" id="KW-1003">Cell membrane</keyword>
<dbReference type="Pfam" id="PF00990">
    <property type="entry name" value="GGDEF"/>
    <property type="match status" value="1"/>
</dbReference>
<dbReference type="EC" id="2.7.7.65" evidence="3"/>
<dbReference type="InterPro" id="IPR029787">
    <property type="entry name" value="Nucleotide_cyclase"/>
</dbReference>
<dbReference type="GO" id="GO:0043709">
    <property type="term" value="P:cell adhesion involved in single-species biofilm formation"/>
    <property type="evidence" value="ECO:0007669"/>
    <property type="project" value="TreeGrafter"/>
</dbReference>
<organism evidence="10 11">
    <name type="scientific">Pseudoalteromonas byunsanensis</name>
    <dbReference type="NCBI Taxonomy" id="327939"/>
    <lineage>
        <taxon>Bacteria</taxon>
        <taxon>Pseudomonadati</taxon>
        <taxon>Pseudomonadota</taxon>
        <taxon>Gammaproteobacteria</taxon>
        <taxon>Alteromonadales</taxon>
        <taxon>Pseudoalteromonadaceae</taxon>
        <taxon>Pseudoalteromonas</taxon>
    </lineage>
</organism>
<evidence type="ECO:0000256" key="6">
    <source>
        <dbReference type="ARBA" id="ARBA00022989"/>
    </source>
</evidence>
<keyword evidence="5 8" id="KW-0812">Transmembrane</keyword>
<dbReference type="Gene3D" id="3.30.450.20">
    <property type="entry name" value="PAS domain"/>
    <property type="match status" value="1"/>
</dbReference>
<dbReference type="PANTHER" id="PTHR45138">
    <property type="entry name" value="REGULATORY COMPONENTS OF SENSORY TRANSDUCTION SYSTEM"/>
    <property type="match status" value="1"/>
</dbReference>
<dbReference type="SUPFAM" id="SSF55073">
    <property type="entry name" value="Nucleotide cyclase"/>
    <property type="match status" value="1"/>
</dbReference>
<dbReference type="PANTHER" id="PTHR45138:SF26">
    <property type="entry name" value="DIGUANYLATE CYCLASE"/>
    <property type="match status" value="1"/>
</dbReference>
<dbReference type="Pfam" id="PF02743">
    <property type="entry name" value="dCache_1"/>
    <property type="match status" value="1"/>
</dbReference>
<evidence type="ECO:0000256" key="3">
    <source>
        <dbReference type="ARBA" id="ARBA00012528"/>
    </source>
</evidence>
<feature type="transmembrane region" description="Helical" evidence="8">
    <location>
        <begin position="282"/>
        <end position="304"/>
    </location>
</feature>
<dbReference type="InterPro" id="IPR043128">
    <property type="entry name" value="Rev_trsase/Diguanyl_cyclase"/>
</dbReference>
<dbReference type="GO" id="GO:1902201">
    <property type="term" value="P:negative regulation of bacterial-type flagellum-dependent cell motility"/>
    <property type="evidence" value="ECO:0007669"/>
    <property type="project" value="TreeGrafter"/>
</dbReference>
<dbReference type="AlphaFoldDB" id="A0A1S1N837"/>
<dbReference type="STRING" id="327939.BIW53_01845"/>
<dbReference type="GO" id="GO:0005886">
    <property type="term" value="C:plasma membrane"/>
    <property type="evidence" value="ECO:0007669"/>
    <property type="project" value="UniProtKB-SubCell"/>
</dbReference>
<evidence type="ECO:0000256" key="7">
    <source>
        <dbReference type="ARBA" id="ARBA00023136"/>
    </source>
</evidence>
<feature type="domain" description="GGDEF" evidence="9">
    <location>
        <begin position="345"/>
        <end position="471"/>
    </location>
</feature>
<keyword evidence="6 8" id="KW-1133">Transmembrane helix</keyword>
<dbReference type="CDD" id="cd01949">
    <property type="entry name" value="GGDEF"/>
    <property type="match status" value="1"/>
</dbReference>
<dbReference type="NCBIfam" id="TIGR00254">
    <property type="entry name" value="GGDEF"/>
    <property type="match status" value="1"/>
</dbReference>